<feature type="transmembrane region" description="Helical" evidence="8">
    <location>
        <begin position="92"/>
        <end position="114"/>
    </location>
</feature>
<keyword evidence="4 8" id="KW-0592">Phosphate transport</keyword>
<keyword evidence="3 8" id="KW-0813">Transport</keyword>
<feature type="transmembrane region" description="Helical" evidence="8">
    <location>
        <begin position="121"/>
        <end position="139"/>
    </location>
</feature>
<name>A0A8J4TFJ5_9TREM</name>
<dbReference type="Proteomes" id="UP000748531">
    <property type="component" value="Unassembled WGS sequence"/>
</dbReference>
<comment type="caution">
    <text evidence="10">The sequence shown here is derived from an EMBL/GenBank/DDBJ whole genome shotgun (WGS) entry which is preliminary data.</text>
</comment>
<evidence type="ECO:0000256" key="7">
    <source>
        <dbReference type="ARBA" id="ARBA00023136"/>
    </source>
</evidence>
<organism evidence="10 11">
    <name type="scientific">Paragonimus heterotremus</name>
    <dbReference type="NCBI Taxonomy" id="100268"/>
    <lineage>
        <taxon>Eukaryota</taxon>
        <taxon>Metazoa</taxon>
        <taxon>Spiralia</taxon>
        <taxon>Lophotrochozoa</taxon>
        <taxon>Platyhelminthes</taxon>
        <taxon>Trematoda</taxon>
        <taxon>Digenea</taxon>
        <taxon>Plagiorchiida</taxon>
        <taxon>Troglotremata</taxon>
        <taxon>Troglotrematidae</taxon>
        <taxon>Paragonimus</taxon>
    </lineage>
</organism>
<evidence type="ECO:0000256" key="3">
    <source>
        <dbReference type="ARBA" id="ARBA00022448"/>
    </source>
</evidence>
<evidence type="ECO:0000256" key="1">
    <source>
        <dbReference type="ARBA" id="ARBA00004141"/>
    </source>
</evidence>
<feature type="transmembrane region" description="Helical" evidence="8">
    <location>
        <begin position="7"/>
        <end position="27"/>
    </location>
</feature>
<evidence type="ECO:0000313" key="11">
    <source>
        <dbReference type="Proteomes" id="UP000748531"/>
    </source>
</evidence>
<dbReference type="PANTHER" id="PTHR11101:SF80">
    <property type="entry name" value="PHOSPHATE TRANSPORTER"/>
    <property type="match status" value="1"/>
</dbReference>
<feature type="transmembrane region" description="Helical" evidence="8">
    <location>
        <begin position="151"/>
        <end position="174"/>
    </location>
</feature>
<evidence type="ECO:0000256" key="2">
    <source>
        <dbReference type="ARBA" id="ARBA00009916"/>
    </source>
</evidence>
<evidence type="ECO:0000256" key="9">
    <source>
        <dbReference type="SAM" id="MobiDB-lite"/>
    </source>
</evidence>
<dbReference type="GO" id="GO:0005315">
    <property type="term" value="F:phosphate transmembrane transporter activity"/>
    <property type="evidence" value="ECO:0007669"/>
    <property type="project" value="InterPro"/>
</dbReference>
<feature type="region of interest" description="Disordered" evidence="9">
    <location>
        <begin position="338"/>
        <end position="373"/>
    </location>
</feature>
<feature type="transmembrane region" description="Helical" evidence="8">
    <location>
        <begin position="505"/>
        <end position="523"/>
    </location>
</feature>
<accession>A0A8J4TFJ5</accession>
<feature type="transmembrane region" description="Helical" evidence="8">
    <location>
        <begin position="217"/>
        <end position="239"/>
    </location>
</feature>
<evidence type="ECO:0000256" key="4">
    <source>
        <dbReference type="ARBA" id="ARBA00022592"/>
    </source>
</evidence>
<evidence type="ECO:0000313" key="10">
    <source>
        <dbReference type="EMBL" id="KAF5406453.1"/>
    </source>
</evidence>
<reference evidence="10" key="1">
    <citation type="submission" date="2019-05" db="EMBL/GenBank/DDBJ databases">
        <title>Annotation for the trematode Paragonimus heterotremus.</title>
        <authorList>
            <person name="Choi Y.-J."/>
        </authorList>
    </citation>
    <scope>NUCLEOTIDE SEQUENCE</scope>
    <source>
        <strain evidence="10">LC</strain>
    </source>
</reference>
<dbReference type="EMBL" id="LUCH01000005">
    <property type="protein sequence ID" value="KAF5406453.1"/>
    <property type="molecule type" value="Genomic_DNA"/>
</dbReference>
<keyword evidence="7 8" id="KW-0472">Membrane</keyword>
<dbReference type="PANTHER" id="PTHR11101">
    <property type="entry name" value="PHOSPHATE TRANSPORTER"/>
    <property type="match status" value="1"/>
</dbReference>
<dbReference type="OrthoDB" id="260807at2759"/>
<dbReference type="AlphaFoldDB" id="A0A8J4TFJ5"/>
<dbReference type="GO" id="GO:0016020">
    <property type="term" value="C:membrane"/>
    <property type="evidence" value="ECO:0007669"/>
    <property type="project" value="UniProtKB-SubCell"/>
</dbReference>
<dbReference type="GO" id="GO:0035435">
    <property type="term" value="P:phosphate ion transmembrane transport"/>
    <property type="evidence" value="ECO:0007669"/>
    <property type="project" value="TreeGrafter"/>
</dbReference>
<evidence type="ECO:0000256" key="6">
    <source>
        <dbReference type="ARBA" id="ARBA00022989"/>
    </source>
</evidence>
<proteinExistence type="inferred from homology"/>
<evidence type="ECO:0000256" key="8">
    <source>
        <dbReference type="RuleBase" id="RU363058"/>
    </source>
</evidence>
<comment type="function">
    <text evidence="8">Sodium-phosphate symporter.</text>
</comment>
<dbReference type="Pfam" id="PF01384">
    <property type="entry name" value="PHO4"/>
    <property type="match status" value="1"/>
</dbReference>
<feature type="transmembrane region" description="Helical" evidence="8">
    <location>
        <begin position="186"/>
        <end position="205"/>
    </location>
</feature>
<keyword evidence="6 8" id="KW-1133">Transmembrane helix</keyword>
<comment type="similarity">
    <text evidence="2 8">Belongs to the inorganic phosphate transporter (PiT) (TC 2.A.20) family.</text>
</comment>
<evidence type="ECO:0000256" key="5">
    <source>
        <dbReference type="ARBA" id="ARBA00022692"/>
    </source>
</evidence>
<comment type="subcellular location">
    <subcellularLocation>
        <location evidence="1 8">Membrane</location>
        <topology evidence="1 8">Multi-pass membrane protein</topology>
    </subcellularLocation>
</comment>
<protein>
    <recommendedName>
        <fullName evidence="8">Phosphate transporter</fullName>
    </recommendedName>
</protein>
<sequence>MYIPSEQIWMVVVGFLVAFVLAFGIGANDVANTFGSSVGSGVLTLKQACTLATIFELSGAILLGSKVSSTVRKGIVETTLFETLDNGPATLMAGQVAALGGSCIWMLVATFFRLPVSGTHSIVGATMGFSLVIFGFRAINWMGVVKIVISWFVSPLLSGLVSVSIFVLIHYLVLTKDEPLEPALRLLPGFYGTMVVVNVVTILLGGSEALQFNKIPIYGIFLLGCGGGTITVILVKLFLLPYLRRRILAGENAGPSLADRMYMAFRCHRVAAFFHKIKCPRKLSSKTYDLQTHNKHMVRNEDISEKEFPEVTFSSSNNLGKNDGKSNNLDRLELQVYPQGDVGGDSRLSETVRPPQGTVNHPPNPPAPPIGIVSQNQFIHTPFEVRPTESDKGDTQNNGMRSNWQVVAFSAASPEMGENTLSVTKRSVLAQPSLPAIGEEEPEGRDSVYDRPAEAKVFWFLQIMTSILGSFAHGGNDVSNAIGPLMGLWIVGVTQDVASKMANPYWILVYGGVGISVGLWIWGRRVIQTLGEDLTQITPSSGVCIELGSALTVLLASKLGLPVSTTHCQVGSVIFVGRFRSRSNVNWSIFRNIFIAWVVTVPVACAISALLMYLFTFAI</sequence>
<keyword evidence="5 8" id="KW-0812">Transmembrane</keyword>
<keyword evidence="11" id="KW-1185">Reference proteome</keyword>
<dbReference type="InterPro" id="IPR001204">
    <property type="entry name" value="Phos_transporter"/>
</dbReference>
<feature type="transmembrane region" description="Helical" evidence="8">
    <location>
        <begin position="594"/>
        <end position="615"/>
    </location>
</feature>
<gene>
    <name evidence="10" type="ORF">PHET_00024</name>
</gene>